<comment type="caution">
    <text evidence="11">The sequence shown here is derived from an EMBL/GenBank/DDBJ whole genome shotgun (WGS) entry which is preliminary data.</text>
</comment>
<keyword evidence="3" id="KW-1003">Cell membrane</keyword>
<evidence type="ECO:0000256" key="4">
    <source>
        <dbReference type="ARBA" id="ARBA00022496"/>
    </source>
</evidence>
<evidence type="ECO:0000256" key="3">
    <source>
        <dbReference type="ARBA" id="ARBA00022475"/>
    </source>
</evidence>
<proteinExistence type="predicted"/>
<keyword evidence="8" id="KW-0406">Ion transport</keyword>
<evidence type="ECO:0000256" key="6">
    <source>
        <dbReference type="ARBA" id="ARBA00022840"/>
    </source>
</evidence>
<keyword evidence="6 11" id="KW-0067">ATP-binding</keyword>
<evidence type="ECO:0000313" key="12">
    <source>
        <dbReference type="Proteomes" id="UP001438953"/>
    </source>
</evidence>
<dbReference type="Pfam" id="PF00005">
    <property type="entry name" value="ABC_tran"/>
    <property type="match status" value="1"/>
</dbReference>
<reference evidence="11 12" key="1">
    <citation type="submission" date="2024-06" db="EMBL/GenBank/DDBJ databases">
        <title>Thioclava kandeliae sp. nov. from a rhizosphere soil sample of Kandelia candel in a mangrove.</title>
        <authorList>
            <person name="Mu T."/>
        </authorList>
    </citation>
    <scope>NUCLEOTIDE SEQUENCE [LARGE SCALE GENOMIC DNA]</scope>
    <source>
        <strain evidence="11 12">CPCC 100088</strain>
    </source>
</reference>
<dbReference type="InterPro" id="IPR027417">
    <property type="entry name" value="P-loop_NTPase"/>
</dbReference>
<keyword evidence="12" id="KW-1185">Reference proteome</keyword>
<dbReference type="InterPro" id="IPR051535">
    <property type="entry name" value="Siderophore_ABC-ATPase"/>
</dbReference>
<dbReference type="EMBL" id="JAYWLC010000001">
    <property type="protein sequence ID" value="MER5170283.1"/>
    <property type="molecule type" value="Genomic_DNA"/>
</dbReference>
<gene>
    <name evidence="11" type="ORF">VSX56_00725</name>
</gene>
<keyword evidence="2" id="KW-0813">Transport</keyword>
<evidence type="ECO:0000256" key="5">
    <source>
        <dbReference type="ARBA" id="ARBA00022741"/>
    </source>
</evidence>
<evidence type="ECO:0000256" key="7">
    <source>
        <dbReference type="ARBA" id="ARBA00023004"/>
    </source>
</evidence>
<comment type="subcellular location">
    <subcellularLocation>
        <location evidence="1">Cell membrane</location>
        <topology evidence="1">Peripheral membrane protein</topology>
    </subcellularLocation>
</comment>
<keyword evidence="9" id="KW-0472">Membrane</keyword>
<evidence type="ECO:0000256" key="9">
    <source>
        <dbReference type="ARBA" id="ARBA00023136"/>
    </source>
</evidence>
<dbReference type="CDD" id="cd03214">
    <property type="entry name" value="ABC_Iron-Siderophores_B12_Hemin"/>
    <property type="match status" value="1"/>
</dbReference>
<dbReference type="InterPro" id="IPR003439">
    <property type="entry name" value="ABC_transporter-like_ATP-bd"/>
</dbReference>
<organism evidence="11 12">
    <name type="scientific">Thioclava kandeliae</name>
    <dbReference type="NCBI Taxonomy" id="3070818"/>
    <lineage>
        <taxon>Bacteria</taxon>
        <taxon>Pseudomonadati</taxon>
        <taxon>Pseudomonadota</taxon>
        <taxon>Alphaproteobacteria</taxon>
        <taxon>Rhodobacterales</taxon>
        <taxon>Paracoccaceae</taxon>
        <taxon>Thioclava</taxon>
    </lineage>
</organism>
<keyword evidence="7" id="KW-0408">Iron</keyword>
<keyword evidence="4" id="KW-0410">Iron transport</keyword>
<name>A0ABV1SBJ7_9RHOB</name>
<evidence type="ECO:0000256" key="1">
    <source>
        <dbReference type="ARBA" id="ARBA00004202"/>
    </source>
</evidence>
<dbReference type="InterPro" id="IPR003593">
    <property type="entry name" value="AAA+_ATPase"/>
</dbReference>
<evidence type="ECO:0000256" key="2">
    <source>
        <dbReference type="ARBA" id="ARBA00022448"/>
    </source>
</evidence>
<dbReference type="Proteomes" id="UP001438953">
    <property type="component" value="Unassembled WGS sequence"/>
</dbReference>
<accession>A0ABV1SBJ7</accession>
<dbReference type="SUPFAM" id="SSF52540">
    <property type="entry name" value="P-loop containing nucleoside triphosphate hydrolases"/>
    <property type="match status" value="1"/>
</dbReference>
<dbReference type="SMART" id="SM00382">
    <property type="entry name" value="AAA"/>
    <property type="match status" value="1"/>
</dbReference>
<dbReference type="PANTHER" id="PTHR42771">
    <property type="entry name" value="IRON(3+)-HYDROXAMATE IMPORT ATP-BINDING PROTEIN FHUC"/>
    <property type="match status" value="1"/>
</dbReference>
<keyword evidence="5" id="KW-0547">Nucleotide-binding</keyword>
<dbReference type="RefSeq" id="WP_339112427.1">
    <property type="nucleotide sequence ID" value="NZ_JAYWLC010000001.1"/>
</dbReference>
<dbReference type="PANTHER" id="PTHR42771:SF3">
    <property type="entry name" value="PETROBACTIN IMPORT ATP-BINDING PROTEIN YCLP"/>
    <property type="match status" value="1"/>
</dbReference>
<dbReference type="Gene3D" id="3.40.50.300">
    <property type="entry name" value="P-loop containing nucleotide triphosphate hydrolases"/>
    <property type="match status" value="1"/>
</dbReference>
<evidence type="ECO:0000259" key="10">
    <source>
        <dbReference type="PROSITE" id="PS50893"/>
    </source>
</evidence>
<protein>
    <submittedName>
        <fullName evidence="11">ATP-binding cassette domain-containing protein</fullName>
    </submittedName>
</protein>
<dbReference type="GO" id="GO:0005524">
    <property type="term" value="F:ATP binding"/>
    <property type="evidence" value="ECO:0007669"/>
    <property type="project" value="UniProtKB-KW"/>
</dbReference>
<evidence type="ECO:0000256" key="8">
    <source>
        <dbReference type="ARBA" id="ARBA00023065"/>
    </source>
</evidence>
<sequence length="251" mass="27736">MIRVENLSYQIDGNAILSDINCTIPAGQVTALIGPNGAGKSSLLKLLGRIEPLQSGRVQINDLDLAQTRSGTLAREMSFMSQNLAVASRLRVRELVAFGRWPHCHGRPGPKDIEICEKALRQFDLLTLADRFLDELSGGQAQRAHLAMTFAQDTPWMLLDEPLNNLDMAHSRALMKRLSDLRDAGRSVVIVLHDLNHAAAWADHLIAMKNGRIVAEGDADEVITPQTLAGLYETDVQVLRYADRPLVLHHI</sequence>
<evidence type="ECO:0000313" key="11">
    <source>
        <dbReference type="EMBL" id="MER5170283.1"/>
    </source>
</evidence>
<dbReference type="PROSITE" id="PS50893">
    <property type="entry name" value="ABC_TRANSPORTER_2"/>
    <property type="match status" value="1"/>
</dbReference>
<feature type="domain" description="ABC transporter" evidence="10">
    <location>
        <begin position="2"/>
        <end position="235"/>
    </location>
</feature>